<comment type="similarity">
    <text evidence="2 11">Belongs to the folylpolyglutamate synthase family.</text>
</comment>
<evidence type="ECO:0000313" key="14">
    <source>
        <dbReference type="EMBL" id="GAP41365.1"/>
    </source>
</evidence>
<keyword evidence="5" id="KW-0479">Metal-binding</keyword>
<comment type="cofactor">
    <cofactor evidence="1">
        <name>Mg(2+)</name>
        <dbReference type="ChEBI" id="CHEBI:18420"/>
    </cofactor>
</comment>
<dbReference type="GO" id="GO:0046872">
    <property type="term" value="F:metal ion binding"/>
    <property type="evidence" value="ECO:0007669"/>
    <property type="project" value="UniProtKB-KW"/>
</dbReference>
<name>A0A0S7BLP9_9CHLR</name>
<reference evidence="14" key="1">
    <citation type="journal article" date="2015" name="Genome Announc.">
        <title>Draft Genome Sequence of Anaerolineae Strain TC1, a Novel Isolate from a Methanogenic Wastewater Treatment System.</title>
        <authorList>
            <person name="Matsuura N."/>
            <person name="Tourlousse D.M."/>
            <person name="Sun L."/>
            <person name="Toyonaga M."/>
            <person name="Kuroda K."/>
            <person name="Ohashi A."/>
            <person name="Cruz R."/>
            <person name="Yamaguchi T."/>
            <person name="Sekiguchi Y."/>
        </authorList>
    </citation>
    <scope>NUCLEOTIDE SEQUENCE [LARGE SCALE GENOMIC DNA]</scope>
    <source>
        <strain evidence="14">TC1</strain>
    </source>
</reference>
<dbReference type="InterPro" id="IPR036565">
    <property type="entry name" value="Mur-like_cat_sf"/>
</dbReference>
<dbReference type="PANTHER" id="PTHR11136:SF0">
    <property type="entry name" value="DIHYDROFOLATE SYNTHETASE-RELATED"/>
    <property type="match status" value="1"/>
</dbReference>
<dbReference type="SUPFAM" id="SSF53244">
    <property type="entry name" value="MurD-like peptide ligases, peptide-binding domain"/>
    <property type="match status" value="1"/>
</dbReference>
<protein>
    <recommendedName>
        <fullName evidence="3">tetrahydrofolate synthase</fullName>
        <ecNumber evidence="3">6.3.2.17</ecNumber>
    </recommendedName>
    <alternativeName>
        <fullName evidence="9">Tetrahydrofolylpolyglutamate synthase</fullName>
    </alternativeName>
</protein>
<evidence type="ECO:0000256" key="10">
    <source>
        <dbReference type="ARBA" id="ARBA00047493"/>
    </source>
</evidence>
<evidence type="ECO:0000259" key="13">
    <source>
        <dbReference type="Pfam" id="PF08245"/>
    </source>
</evidence>
<evidence type="ECO:0000256" key="4">
    <source>
        <dbReference type="ARBA" id="ARBA00022598"/>
    </source>
</evidence>
<keyword evidence="8" id="KW-0460">Magnesium</keyword>
<accession>A0A0S7BLP9</accession>
<evidence type="ECO:0000256" key="8">
    <source>
        <dbReference type="ARBA" id="ARBA00022842"/>
    </source>
</evidence>
<dbReference type="Gene3D" id="3.40.1190.10">
    <property type="entry name" value="Mur-like, catalytic domain"/>
    <property type="match status" value="1"/>
</dbReference>
<dbReference type="PROSITE" id="PS01012">
    <property type="entry name" value="FOLYLPOLYGLU_SYNT_2"/>
    <property type="match status" value="1"/>
</dbReference>
<comment type="catalytic activity">
    <reaction evidence="10">
        <text>(6S)-5,6,7,8-tetrahydrofolyl-(gamma-L-Glu)(n) + L-glutamate + ATP = (6S)-5,6,7,8-tetrahydrofolyl-(gamma-L-Glu)(n+1) + ADP + phosphate + H(+)</text>
        <dbReference type="Rhea" id="RHEA:10580"/>
        <dbReference type="Rhea" id="RHEA-COMP:14738"/>
        <dbReference type="Rhea" id="RHEA-COMP:14740"/>
        <dbReference type="ChEBI" id="CHEBI:15378"/>
        <dbReference type="ChEBI" id="CHEBI:29985"/>
        <dbReference type="ChEBI" id="CHEBI:30616"/>
        <dbReference type="ChEBI" id="CHEBI:43474"/>
        <dbReference type="ChEBI" id="CHEBI:141005"/>
        <dbReference type="ChEBI" id="CHEBI:456216"/>
        <dbReference type="EC" id="6.3.2.17"/>
    </reaction>
</comment>
<evidence type="ECO:0000256" key="2">
    <source>
        <dbReference type="ARBA" id="ARBA00008276"/>
    </source>
</evidence>
<gene>
    <name evidence="14" type="ORF">ATC1_131352</name>
</gene>
<dbReference type="GO" id="GO:0005524">
    <property type="term" value="F:ATP binding"/>
    <property type="evidence" value="ECO:0007669"/>
    <property type="project" value="UniProtKB-KW"/>
</dbReference>
<feature type="domain" description="Mur ligase C-terminal" evidence="12">
    <location>
        <begin position="323"/>
        <end position="440"/>
    </location>
</feature>
<sequence>MKIRAENIQQTFDAIYSFVDYSLTHANQVSPDVFSLTKIEQLLSQLGNPHLAYKVVHVAGTKGKGSTCAMISSGLQAAGFNVGLYTSPHLIRFNERIQINGKMISDQELIDCFNRIIPFVDDLNPVSTFEITTAIAFDFFREKHVDYAVIETGLGGRLDATNVVKPVLSVITSISIDHTTFLGNTLPLIAAEKGGIIKPEVPVVVAKQKDEAKSVLRAIAAERKSEWIDIEDKYGSIPVEEHAFSQKIAIWEKKDQLRLAEWLESQKEPNWKPEFITIPFSGLHQTDNAVAAYAALAAIKKYESNVDLEKMADGLAKTFWPCRFEKIQDSPLIIADGAHNLDSIQKLIFLFNRFYGNREIICVFGASADKKCNEMINELAPNVSRFIVTRSTHPRAAIPKDLCDMVIRCGKHVQLTDQIEEAYDIICNSRNDGIYIVTGSLFVAAGFREIVMQQKGNLPYFT</sequence>
<keyword evidence="7 11" id="KW-0067">ATP-binding</keyword>
<keyword evidence="6 11" id="KW-0547">Nucleotide-binding</keyword>
<dbReference type="GO" id="GO:0004326">
    <property type="term" value="F:tetrahydrofolylpolyglutamate synthase activity"/>
    <property type="evidence" value="ECO:0007669"/>
    <property type="project" value="UniProtKB-EC"/>
</dbReference>
<evidence type="ECO:0000313" key="15">
    <source>
        <dbReference type="Proteomes" id="UP000053370"/>
    </source>
</evidence>
<organism evidence="14">
    <name type="scientific">Flexilinea flocculi</name>
    <dbReference type="NCBI Taxonomy" id="1678840"/>
    <lineage>
        <taxon>Bacteria</taxon>
        <taxon>Bacillati</taxon>
        <taxon>Chloroflexota</taxon>
        <taxon>Anaerolineae</taxon>
        <taxon>Anaerolineales</taxon>
        <taxon>Anaerolineaceae</taxon>
        <taxon>Flexilinea</taxon>
    </lineage>
</organism>
<dbReference type="Pfam" id="PF08245">
    <property type="entry name" value="Mur_ligase_M"/>
    <property type="match status" value="1"/>
</dbReference>
<keyword evidence="4 11" id="KW-0436">Ligase</keyword>
<dbReference type="RefSeq" id="WP_062282405.1">
    <property type="nucleotide sequence ID" value="NZ_DF968181.1"/>
</dbReference>
<dbReference type="InterPro" id="IPR018109">
    <property type="entry name" value="Folylpolyglutamate_synth_CS"/>
</dbReference>
<dbReference type="InterPro" id="IPR036615">
    <property type="entry name" value="Mur_ligase_C_dom_sf"/>
</dbReference>
<dbReference type="Proteomes" id="UP000053370">
    <property type="component" value="Unassembled WGS sequence"/>
</dbReference>
<dbReference type="AlphaFoldDB" id="A0A0S7BLP9"/>
<evidence type="ECO:0000256" key="3">
    <source>
        <dbReference type="ARBA" id="ARBA00013025"/>
    </source>
</evidence>
<proteinExistence type="inferred from homology"/>
<evidence type="ECO:0000256" key="11">
    <source>
        <dbReference type="PIRNR" id="PIRNR001563"/>
    </source>
</evidence>
<dbReference type="SUPFAM" id="SSF53623">
    <property type="entry name" value="MurD-like peptide ligases, catalytic domain"/>
    <property type="match status" value="1"/>
</dbReference>
<dbReference type="Pfam" id="PF02875">
    <property type="entry name" value="Mur_ligase_C"/>
    <property type="match status" value="1"/>
</dbReference>
<dbReference type="InterPro" id="IPR013221">
    <property type="entry name" value="Mur_ligase_cen"/>
</dbReference>
<dbReference type="PANTHER" id="PTHR11136">
    <property type="entry name" value="FOLYLPOLYGLUTAMATE SYNTHASE-RELATED"/>
    <property type="match status" value="1"/>
</dbReference>
<dbReference type="InterPro" id="IPR001645">
    <property type="entry name" value="Folylpolyglutamate_synth"/>
</dbReference>
<keyword evidence="15" id="KW-1185">Reference proteome</keyword>
<dbReference type="GO" id="GO:0005737">
    <property type="term" value="C:cytoplasm"/>
    <property type="evidence" value="ECO:0007669"/>
    <property type="project" value="TreeGrafter"/>
</dbReference>
<dbReference type="OrthoDB" id="9809356at2"/>
<dbReference type="EC" id="6.3.2.17" evidence="3"/>
<evidence type="ECO:0000259" key="12">
    <source>
        <dbReference type="Pfam" id="PF02875"/>
    </source>
</evidence>
<dbReference type="PATRIC" id="fig|1678840.3.peg.2809"/>
<evidence type="ECO:0000256" key="1">
    <source>
        <dbReference type="ARBA" id="ARBA00001946"/>
    </source>
</evidence>
<dbReference type="STRING" id="1678840.ATC1_131352"/>
<dbReference type="EMBL" id="DF968181">
    <property type="protein sequence ID" value="GAP41365.1"/>
    <property type="molecule type" value="Genomic_DNA"/>
</dbReference>
<dbReference type="FunFam" id="3.40.1190.10:FF:000011">
    <property type="entry name" value="Folylpolyglutamate synthase/dihydrofolate synthase"/>
    <property type="match status" value="1"/>
</dbReference>
<evidence type="ECO:0000256" key="6">
    <source>
        <dbReference type="ARBA" id="ARBA00022741"/>
    </source>
</evidence>
<dbReference type="GO" id="GO:0008841">
    <property type="term" value="F:dihydrofolate synthase activity"/>
    <property type="evidence" value="ECO:0007669"/>
    <property type="project" value="TreeGrafter"/>
</dbReference>
<evidence type="ECO:0000256" key="9">
    <source>
        <dbReference type="ARBA" id="ARBA00030592"/>
    </source>
</evidence>
<dbReference type="Gene3D" id="3.90.190.20">
    <property type="entry name" value="Mur ligase, C-terminal domain"/>
    <property type="match status" value="1"/>
</dbReference>
<dbReference type="PIRSF" id="PIRSF001563">
    <property type="entry name" value="Folylpolyglu_synth"/>
    <property type="match status" value="1"/>
</dbReference>
<evidence type="ECO:0000256" key="5">
    <source>
        <dbReference type="ARBA" id="ARBA00022723"/>
    </source>
</evidence>
<dbReference type="InterPro" id="IPR004101">
    <property type="entry name" value="Mur_ligase_C"/>
</dbReference>
<dbReference type="NCBIfam" id="TIGR01499">
    <property type="entry name" value="folC"/>
    <property type="match status" value="1"/>
</dbReference>
<feature type="domain" description="Mur ligase central" evidence="13">
    <location>
        <begin position="58"/>
        <end position="295"/>
    </location>
</feature>
<evidence type="ECO:0000256" key="7">
    <source>
        <dbReference type="ARBA" id="ARBA00022840"/>
    </source>
</evidence>